<feature type="binding site" evidence="2">
    <location>
        <begin position="208"/>
        <end position="210"/>
    </location>
    <ligand>
        <name>dihydroxyacetone phosphate</name>
        <dbReference type="ChEBI" id="CHEBI:57642"/>
    </ligand>
</feature>
<keyword evidence="3" id="KW-0479">Metal-binding</keyword>
<dbReference type="Pfam" id="PF01116">
    <property type="entry name" value="F_bP_aldolase"/>
    <property type="match status" value="1"/>
</dbReference>
<proteinExistence type="predicted"/>
<accession>A0A926D370</accession>
<feature type="binding site" evidence="3">
    <location>
        <position position="207"/>
    </location>
    <ligand>
        <name>Zn(2+)</name>
        <dbReference type="ChEBI" id="CHEBI:29105"/>
        <label>1</label>
        <note>catalytic</note>
    </ligand>
</feature>
<dbReference type="Proteomes" id="UP000654279">
    <property type="component" value="Unassembled WGS sequence"/>
</dbReference>
<dbReference type="SUPFAM" id="SSF51569">
    <property type="entry name" value="Aldolase"/>
    <property type="match status" value="1"/>
</dbReference>
<feature type="binding site" evidence="3">
    <location>
        <position position="83"/>
    </location>
    <ligand>
        <name>Zn(2+)</name>
        <dbReference type="ChEBI" id="CHEBI:29105"/>
        <label>1</label>
        <note>catalytic</note>
    </ligand>
</feature>
<dbReference type="PIRSF" id="PIRSF001359">
    <property type="entry name" value="F_bP_aldolase_II"/>
    <property type="match status" value="1"/>
</dbReference>
<feature type="active site" description="Proton donor" evidence="1">
    <location>
        <position position="82"/>
    </location>
</feature>
<evidence type="ECO:0000313" key="4">
    <source>
        <dbReference type="EMBL" id="MBC8530084.1"/>
    </source>
</evidence>
<dbReference type="Gene3D" id="3.20.20.70">
    <property type="entry name" value="Aldolase class I"/>
    <property type="match status" value="1"/>
</dbReference>
<dbReference type="InterPro" id="IPR050246">
    <property type="entry name" value="Class_II_FBP_aldolase"/>
</dbReference>
<dbReference type="CDD" id="cd00947">
    <property type="entry name" value="TBP_aldolase_IIB"/>
    <property type="match status" value="1"/>
</dbReference>
<keyword evidence="3" id="KW-0862">Zinc</keyword>
<dbReference type="InterPro" id="IPR000771">
    <property type="entry name" value="FBA_II"/>
</dbReference>
<feature type="binding site" evidence="2">
    <location>
        <begin position="229"/>
        <end position="232"/>
    </location>
    <ligand>
        <name>dihydroxyacetone phosphate</name>
        <dbReference type="ChEBI" id="CHEBI:57642"/>
    </ligand>
</feature>
<evidence type="ECO:0000256" key="2">
    <source>
        <dbReference type="PIRSR" id="PIRSR001359-2"/>
    </source>
</evidence>
<sequence length="281" mass="30222">MALEKYSTVLKMAQEGRYCVPAFNTYNYETIAWAIEVAEEEKRPVIVQLYPGYDFYIPLKVMCDAAKELAAHASVPVCVHLDHSATYEIAFAGLAAGFPSVMIDGSSLSFDENVALTAAVSRAAHALGCEVEAELGHVGSGSNLDDFATGGKFTDPDEAVKFIELTNVDALAVSIGNAHGAYAATPNLQLDLLSKINDAVDIPLVLHGGSDIPDEQIKQAITRGIAKVNIATEYFRAMYKGYSASIAAAPDKDSLFEISQMSKDSVKEFLRGKFNLLKADV</sequence>
<gene>
    <name evidence="4" type="ORF">H8699_11645</name>
</gene>
<dbReference type="GO" id="GO:0016832">
    <property type="term" value="F:aldehyde-lyase activity"/>
    <property type="evidence" value="ECO:0007669"/>
    <property type="project" value="InterPro"/>
</dbReference>
<protein>
    <submittedName>
        <fullName evidence="4">Class II fructose-bisphosphate aldolase</fullName>
    </submittedName>
</protein>
<name>A0A926D370_9FIRM</name>
<feature type="binding site" evidence="3">
    <location>
        <position position="134"/>
    </location>
    <ligand>
        <name>Zn(2+)</name>
        <dbReference type="ChEBI" id="CHEBI:29105"/>
        <label>2</label>
    </ligand>
</feature>
<comment type="caution">
    <text evidence="4">The sequence shown here is derived from an EMBL/GenBank/DDBJ whole genome shotgun (WGS) entry which is preliminary data.</text>
</comment>
<keyword evidence="5" id="KW-1185">Reference proteome</keyword>
<reference evidence="4" key="1">
    <citation type="submission" date="2020-08" db="EMBL/GenBank/DDBJ databases">
        <title>Genome public.</title>
        <authorList>
            <person name="Liu C."/>
            <person name="Sun Q."/>
        </authorList>
    </citation>
    <scope>NUCLEOTIDE SEQUENCE</scope>
    <source>
        <strain evidence="4">NSJ-44</strain>
    </source>
</reference>
<evidence type="ECO:0000256" key="1">
    <source>
        <dbReference type="PIRSR" id="PIRSR001359-1"/>
    </source>
</evidence>
<feature type="binding site" evidence="3">
    <location>
        <position position="179"/>
    </location>
    <ligand>
        <name>Zn(2+)</name>
        <dbReference type="ChEBI" id="CHEBI:29105"/>
        <label>1</label>
        <note>catalytic</note>
    </ligand>
</feature>
<organism evidence="4 5">
    <name type="scientific">Luoshenia tenuis</name>
    <dbReference type="NCBI Taxonomy" id="2763654"/>
    <lineage>
        <taxon>Bacteria</taxon>
        <taxon>Bacillati</taxon>
        <taxon>Bacillota</taxon>
        <taxon>Clostridia</taxon>
        <taxon>Christensenellales</taxon>
        <taxon>Christensenellaceae</taxon>
        <taxon>Luoshenia</taxon>
    </lineage>
</organism>
<comment type="cofactor">
    <cofactor evidence="3">
        <name>Zn(2+)</name>
        <dbReference type="ChEBI" id="CHEBI:29105"/>
    </cofactor>
    <text evidence="3">Binds 2 Zn(2+) ions per subunit. One is catalytic and the other provides a structural contribution.</text>
</comment>
<dbReference type="RefSeq" id="WP_249285837.1">
    <property type="nucleotide sequence ID" value="NZ_JACRSO010000006.1"/>
</dbReference>
<dbReference type="NCBIfam" id="TIGR00167">
    <property type="entry name" value="cbbA"/>
    <property type="match status" value="1"/>
</dbReference>
<evidence type="ECO:0000313" key="5">
    <source>
        <dbReference type="Proteomes" id="UP000654279"/>
    </source>
</evidence>
<dbReference type="GO" id="GO:0005975">
    <property type="term" value="P:carbohydrate metabolic process"/>
    <property type="evidence" value="ECO:0007669"/>
    <property type="project" value="InterPro"/>
</dbReference>
<dbReference type="EMBL" id="JACRSO010000006">
    <property type="protein sequence ID" value="MBC8530084.1"/>
    <property type="molecule type" value="Genomic_DNA"/>
</dbReference>
<dbReference type="GO" id="GO:0008270">
    <property type="term" value="F:zinc ion binding"/>
    <property type="evidence" value="ECO:0007669"/>
    <property type="project" value="InterPro"/>
</dbReference>
<evidence type="ECO:0000256" key="3">
    <source>
        <dbReference type="PIRSR" id="PIRSR001359-3"/>
    </source>
</evidence>
<dbReference type="PANTHER" id="PTHR30304:SF0">
    <property type="entry name" value="D-TAGATOSE-1,6-BISPHOSPHATE ALDOLASE SUBUNIT GATY-RELATED"/>
    <property type="match status" value="1"/>
</dbReference>
<dbReference type="InterPro" id="IPR013785">
    <property type="entry name" value="Aldolase_TIM"/>
</dbReference>
<dbReference type="PANTHER" id="PTHR30304">
    <property type="entry name" value="D-TAGATOSE-1,6-BISPHOSPHATE ALDOLASE"/>
    <property type="match status" value="1"/>
</dbReference>
<feature type="binding site" evidence="3">
    <location>
        <position position="104"/>
    </location>
    <ligand>
        <name>Zn(2+)</name>
        <dbReference type="ChEBI" id="CHEBI:29105"/>
        <label>2</label>
    </ligand>
</feature>
<feature type="binding site" evidence="2">
    <location>
        <position position="180"/>
    </location>
    <ligand>
        <name>dihydroxyacetone phosphate</name>
        <dbReference type="ChEBI" id="CHEBI:57642"/>
    </ligand>
</feature>
<dbReference type="AlphaFoldDB" id="A0A926D370"/>